<dbReference type="InterPro" id="IPR007607">
    <property type="entry name" value="BacA/B"/>
</dbReference>
<evidence type="ECO:0000313" key="2">
    <source>
        <dbReference type="EMBL" id="GAI47628.1"/>
    </source>
</evidence>
<proteinExistence type="predicted"/>
<dbReference type="EMBL" id="BARV01039729">
    <property type="protein sequence ID" value="GAI47628.1"/>
    <property type="molecule type" value="Genomic_DNA"/>
</dbReference>
<gene>
    <name evidence="2" type="ORF">S06H3_60798</name>
</gene>
<accession>X1NVJ5</accession>
<keyword evidence="1" id="KW-1133">Transmembrane helix</keyword>
<dbReference type="Pfam" id="PF04519">
    <property type="entry name" value="Bactofilin"/>
    <property type="match status" value="1"/>
</dbReference>
<name>X1NVJ5_9ZZZZ</name>
<dbReference type="AlphaFoldDB" id="X1NVJ5"/>
<reference evidence="2" key="1">
    <citation type="journal article" date="2014" name="Front. Microbiol.">
        <title>High frequency of phylogenetically diverse reductive dehalogenase-homologous genes in deep subseafloor sedimentary metagenomes.</title>
        <authorList>
            <person name="Kawai M."/>
            <person name="Futagami T."/>
            <person name="Toyoda A."/>
            <person name="Takaki Y."/>
            <person name="Nishi S."/>
            <person name="Hori S."/>
            <person name="Arai W."/>
            <person name="Tsubouchi T."/>
            <person name="Morono Y."/>
            <person name="Uchiyama I."/>
            <person name="Ito T."/>
            <person name="Fujiyama A."/>
            <person name="Inagaki F."/>
            <person name="Takami H."/>
        </authorList>
    </citation>
    <scope>NUCLEOTIDE SEQUENCE</scope>
    <source>
        <strain evidence="2">Expedition CK06-06</strain>
    </source>
</reference>
<dbReference type="PANTHER" id="PTHR35024">
    <property type="entry name" value="HYPOTHETICAL CYTOSOLIC PROTEIN"/>
    <property type="match status" value="1"/>
</dbReference>
<evidence type="ECO:0008006" key="3">
    <source>
        <dbReference type="Google" id="ProtNLM"/>
    </source>
</evidence>
<feature type="transmembrane region" description="Helical" evidence="1">
    <location>
        <begin position="108"/>
        <end position="127"/>
    </location>
</feature>
<organism evidence="2">
    <name type="scientific">marine sediment metagenome</name>
    <dbReference type="NCBI Taxonomy" id="412755"/>
    <lineage>
        <taxon>unclassified sequences</taxon>
        <taxon>metagenomes</taxon>
        <taxon>ecological metagenomes</taxon>
    </lineage>
</organism>
<sequence>DLVVLFKLITKGKVIIGETGKVKGEINCKNSDVEGSIEGKIIVAQLLALKAKARINGDIITNKLAIEPGCQFTGNCDMAAATAPSMKNLSKSNTQKSKPSTPSNYTKYTGIAFQMIAIILVGVFGGIKPLKILQQQLFIGSLFLI</sequence>
<keyword evidence="1" id="KW-0472">Membrane</keyword>
<keyword evidence="1" id="KW-0812">Transmembrane</keyword>
<evidence type="ECO:0000256" key="1">
    <source>
        <dbReference type="SAM" id="Phobius"/>
    </source>
</evidence>
<protein>
    <recommendedName>
        <fullName evidence="3">Polymer-forming cytoskeletal protein</fullName>
    </recommendedName>
</protein>
<feature type="non-terminal residue" evidence="2">
    <location>
        <position position="1"/>
    </location>
</feature>
<comment type="caution">
    <text evidence="2">The sequence shown here is derived from an EMBL/GenBank/DDBJ whole genome shotgun (WGS) entry which is preliminary data.</text>
</comment>
<dbReference type="PANTHER" id="PTHR35024:SF4">
    <property type="entry name" value="POLYMER-FORMING CYTOSKELETAL PROTEIN"/>
    <property type="match status" value="1"/>
</dbReference>